<evidence type="ECO:0000313" key="2">
    <source>
        <dbReference type="EMBL" id="CAF5136859.1"/>
    </source>
</evidence>
<organism evidence="3 4">
    <name type="scientific">Rotaria socialis</name>
    <dbReference type="NCBI Taxonomy" id="392032"/>
    <lineage>
        <taxon>Eukaryota</taxon>
        <taxon>Metazoa</taxon>
        <taxon>Spiralia</taxon>
        <taxon>Gnathifera</taxon>
        <taxon>Rotifera</taxon>
        <taxon>Eurotatoria</taxon>
        <taxon>Bdelloidea</taxon>
        <taxon>Philodinida</taxon>
        <taxon>Philodinidae</taxon>
        <taxon>Rotaria</taxon>
    </lineage>
</organism>
<evidence type="ECO:0000256" key="1">
    <source>
        <dbReference type="SAM" id="MobiDB-lite"/>
    </source>
</evidence>
<feature type="region of interest" description="Disordered" evidence="1">
    <location>
        <begin position="1"/>
        <end position="25"/>
    </location>
</feature>
<gene>
    <name evidence="2" type="ORF">QYT958_LOCUS47351</name>
    <name evidence="3" type="ORF">QYT958_LOCUS48002</name>
</gene>
<evidence type="ECO:0000313" key="4">
    <source>
        <dbReference type="Proteomes" id="UP000663848"/>
    </source>
</evidence>
<comment type="caution">
    <text evidence="3">The sequence shown here is derived from an EMBL/GenBank/DDBJ whole genome shotgun (WGS) entry which is preliminary data.</text>
</comment>
<feature type="compositionally biased region" description="Polar residues" evidence="1">
    <location>
        <begin position="1"/>
        <end position="21"/>
    </location>
</feature>
<dbReference type="EMBL" id="CAJOBR010088581">
    <property type="protein sequence ID" value="CAF5136859.1"/>
    <property type="molecule type" value="Genomic_DNA"/>
</dbReference>
<dbReference type="EMBL" id="CAJOBR010093387">
    <property type="protein sequence ID" value="CAF5144208.1"/>
    <property type="molecule type" value="Genomic_DNA"/>
</dbReference>
<feature type="non-terminal residue" evidence="3">
    <location>
        <position position="1"/>
    </location>
</feature>
<accession>A0A822G6U0</accession>
<dbReference type="AlphaFoldDB" id="A0A822G6U0"/>
<name>A0A822G6U0_9BILA</name>
<protein>
    <submittedName>
        <fullName evidence="3">Uncharacterized protein</fullName>
    </submittedName>
</protein>
<evidence type="ECO:0000313" key="3">
    <source>
        <dbReference type="EMBL" id="CAF5144208.1"/>
    </source>
</evidence>
<dbReference type="Proteomes" id="UP000663848">
    <property type="component" value="Unassembled WGS sequence"/>
</dbReference>
<reference evidence="3" key="1">
    <citation type="submission" date="2021-02" db="EMBL/GenBank/DDBJ databases">
        <authorList>
            <person name="Nowell W R."/>
        </authorList>
    </citation>
    <scope>NUCLEOTIDE SEQUENCE</scope>
</reference>
<sequence>TEADESISQTSNVNDESQQNSKRQRSLWATIEPSLPVCI</sequence>
<proteinExistence type="predicted"/>